<feature type="compositionally biased region" description="Basic and acidic residues" evidence="1">
    <location>
        <begin position="7"/>
        <end position="23"/>
    </location>
</feature>
<name>A0A8X6WGS4_TRICX</name>
<dbReference type="AlphaFoldDB" id="A0A8X6WGS4"/>
<evidence type="ECO:0000313" key="2">
    <source>
        <dbReference type="EMBL" id="GFY33686.1"/>
    </source>
</evidence>
<proteinExistence type="predicted"/>
<evidence type="ECO:0000256" key="1">
    <source>
        <dbReference type="SAM" id="MobiDB-lite"/>
    </source>
</evidence>
<organism evidence="2 3">
    <name type="scientific">Trichonephila clavipes</name>
    <name type="common">Golden silk orbweaver</name>
    <name type="synonym">Nephila clavipes</name>
    <dbReference type="NCBI Taxonomy" id="2585209"/>
    <lineage>
        <taxon>Eukaryota</taxon>
        <taxon>Metazoa</taxon>
        <taxon>Ecdysozoa</taxon>
        <taxon>Arthropoda</taxon>
        <taxon>Chelicerata</taxon>
        <taxon>Arachnida</taxon>
        <taxon>Araneae</taxon>
        <taxon>Araneomorphae</taxon>
        <taxon>Entelegynae</taxon>
        <taxon>Araneoidea</taxon>
        <taxon>Nephilidae</taxon>
        <taxon>Trichonephila</taxon>
    </lineage>
</organism>
<evidence type="ECO:0000313" key="3">
    <source>
        <dbReference type="Proteomes" id="UP000887159"/>
    </source>
</evidence>
<gene>
    <name evidence="2" type="primary">AVEN_223277_1</name>
    <name evidence="2" type="ORF">TNCV_4593981</name>
</gene>
<comment type="caution">
    <text evidence="2">The sequence shown here is derived from an EMBL/GenBank/DDBJ whole genome shotgun (WGS) entry which is preliminary data.</text>
</comment>
<sequence>MLCQNENCKKAEKDKKEKEHKLETRKLEAEKEIELAKIQFQNRGESFSSNSSADLNNSKRKFTFPKLEFRQFGDSIKDWLPFWSQFEQIHKDEDIAPEDKFQYLIQATVSGSRARKIVESFPPTGANYQKAVESLQSRFSREDILAEEAEEEEWISLAVAGFGLGKNQEYKSLRKKQFSSENLRNKVPTAMGLLTSTSNSDVKKACIFSEGPWIKELEEYEINLTDIGDSCEVINILVGADIMEKLLTARRKFLSSGLVAVETYLGWTLIVIKLSISTTPIRPVFEASAILANYPSLNQCLACGPNLIELIPDILLRFREREFGVIAGIRKAFLQINILIEYHIQKCEFEKSFKERLLKSFYVDNVVTSVDSRDQLNEFIANSKTLMAKGGFDQRE</sequence>
<dbReference type="Proteomes" id="UP000887159">
    <property type="component" value="Unassembled WGS sequence"/>
</dbReference>
<dbReference type="InterPro" id="IPR005312">
    <property type="entry name" value="DUF1759"/>
</dbReference>
<dbReference type="EMBL" id="BMAU01021418">
    <property type="protein sequence ID" value="GFY33686.1"/>
    <property type="molecule type" value="Genomic_DNA"/>
</dbReference>
<feature type="region of interest" description="Disordered" evidence="1">
    <location>
        <begin position="1"/>
        <end position="23"/>
    </location>
</feature>
<accession>A0A8X6WGS4</accession>
<protein>
    <submittedName>
        <fullName evidence="2">DUF1758 domain-containing protein</fullName>
    </submittedName>
</protein>
<reference evidence="2" key="1">
    <citation type="submission" date="2020-08" db="EMBL/GenBank/DDBJ databases">
        <title>Multicomponent nature underlies the extraordinary mechanical properties of spider dragline silk.</title>
        <authorList>
            <person name="Kono N."/>
            <person name="Nakamura H."/>
            <person name="Mori M."/>
            <person name="Yoshida Y."/>
            <person name="Ohtoshi R."/>
            <person name="Malay A.D."/>
            <person name="Moran D.A.P."/>
            <person name="Tomita M."/>
            <person name="Numata K."/>
            <person name="Arakawa K."/>
        </authorList>
    </citation>
    <scope>NUCLEOTIDE SEQUENCE</scope>
</reference>
<dbReference type="Pfam" id="PF03564">
    <property type="entry name" value="DUF1759"/>
    <property type="match status" value="1"/>
</dbReference>
<keyword evidence="3" id="KW-1185">Reference proteome</keyword>